<dbReference type="FunFam" id="3.40.50.11660:FF:000004">
    <property type="entry name" value="Glycoprotein 3-alpha-L-fucosyltransferase A"/>
    <property type="match status" value="1"/>
</dbReference>
<dbReference type="EC" id="2.4.1.-" evidence="12"/>
<evidence type="ECO:0000313" key="15">
    <source>
        <dbReference type="EMBL" id="CAH0100286.1"/>
    </source>
</evidence>
<evidence type="ECO:0000256" key="11">
    <source>
        <dbReference type="ARBA" id="ARBA00023180"/>
    </source>
</evidence>
<evidence type="ECO:0000256" key="4">
    <source>
        <dbReference type="ARBA" id="ARBA00022676"/>
    </source>
</evidence>
<dbReference type="InterPro" id="IPR031481">
    <property type="entry name" value="Glyco_tran_10_N"/>
</dbReference>
<dbReference type="PANTHER" id="PTHR48438:SF1">
    <property type="entry name" value="ALPHA-(1,3)-FUCOSYLTRANSFERASE C-RELATED"/>
    <property type="match status" value="1"/>
</dbReference>
<evidence type="ECO:0000256" key="8">
    <source>
        <dbReference type="ARBA" id="ARBA00022989"/>
    </source>
</evidence>
<evidence type="ECO:0000256" key="7">
    <source>
        <dbReference type="ARBA" id="ARBA00022968"/>
    </source>
</evidence>
<evidence type="ECO:0000313" key="16">
    <source>
        <dbReference type="Proteomes" id="UP000789390"/>
    </source>
</evidence>
<dbReference type="InterPro" id="IPR038577">
    <property type="entry name" value="GT10-like_C_sf"/>
</dbReference>
<dbReference type="InterPro" id="IPR055270">
    <property type="entry name" value="Glyco_tran_10_C"/>
</dbReference>
<evidence type="ECO:0000259" key="13">
    <source>
        <dbReference type="Pfam" id="PF00852"/>
    </source>
</evidence>
<dbReference type="SUPFAM" id="SSF53756">
    <property type="entry name" value="UDP-Glycosyltransferase/glycogen phosphorylase"/>
    <property type="match status" value="1"/>
</dbReference>
<dbReference type="Pfam" id="PF00852">
    <property type="entry name" value="Glyco_transf_10"/>
    <property type="match status" value="1"/>
</dbReference>
<gene>
    <name evidence="15" type="ORF">DGAL_LOCUS2508</name>
</gene>
<comment type="pathway">
    <text evidence="2">Protein modification; protein glycosylation.</text>
</comment>
<keyword evidence="16" id="KW-1185">Reference proteome</keyword>
<dbReference type="OrthoDB" id="427096at2759"/>
<feature type="domain" description="Fucosyltransferase N-terminal" evidence="14">
    <location>
        <begin position="58"/>
        <end position="165"/>
    </location>
</feature>
<keyword evidence="9 12" id="KW-0333">Golgi apparatus</keyword>
<keyword evidence="5 12" id="KW-0808">Transferase</keyword>
<evidence type="ECO:0000256" key="1">
    <source>
        <dbReference type="ARBA" id="ARBA00004447"/>
    </source>
</evidence>
<evidence type="ECO:0000256" key="12">
    <source>
        <dbReference type="RuleBase" id="RU003832"/>
    </source>
</evidence>
<keyword evidence="6 12" id="KW-0812">Transmembrane</keyword>
<dbReference type="AlphaFoldDB" id="A0A8J2RCG8"/>
<accession>A0A8J2RCG8</accession>
<evidence type="ECO:0000256" key="5">
    <source>
        <dbReference type="ARBA" id="ARBA00022679"/>
    </source>
</evidence>
<evidence type="ECO:0000256" key="10">
    <source>
        <dbReference type="ARBA" id="ARBA00023136"/>
    </source>
</evidence>
<dbReference type="InterPro" id="IPR001503">
    <property type="entry name" value="Glyco_trans_10"/>
</dbReference>
<dbReference type="PANTHER" id="PTHR48438">
    <property type="entry name" value="ALPHA-(1,3)-FUCOSYLTRANSFERASE C-RELATED"/>
    <property type="match status" value="1"/>
</dbReference>
<evidence type="ECO:0000256" key="2">
    <source>
        <dbReference type="ARBA" id="ARBA00004922"/>
    </source>
</evidence>
<reference evidence="15" key="1">
    <citation type="submission" date="2021-11" db="EMBL/GenBank/DDBJ databases">
        <authorList>
            <person name="Schell T."/>
        </authorList>
    </citation>
    <scope>NUCLEOTIDE SEQUENCE</scope>
    <source>
        <strain evidence="15">M5</strain>
    </source>
</reference>
<dbReference type="GO" id="GO:0008417">
    <property type="term" value="F:fucosyltransferase activity"/>
    <property type="evidence" value="ECO:0007669"/>
    <property type="project" value="InterPro"/>
</dbReference>
<dbReference type="Pfam" id="PF17039">
    <property type="entry name" value="Glyco_tran_10_N"/>
    <property type="match status" value="1"/>
</dbReference>
<evidence type="ECO:0000259" key="14">
    <source>
        <dbReference type="Pfam" id="PF17039"/>
    </source>
</evidence>
<dbReference type="UniPathway" id="UPA00378"/>
<protein>
    <recommendedName>
        <fullName evidence="12">Fucosyltransferase</fullName>
        <ecNumber evidence="12">2.4.1.-</ecNumber>
    </recommendedName>
</protein>
<proteinExistence type="inferred from homology"/>
<dbReference type="Gene3D" id="3.40.50.11660">
    <property type="entry name" value="Glycosyl transferase family 10, C-terminal domain"/>
    <property type="match status" value="1"/>
</dbReference>
<name>A0A8J2RCG8_9CRUS</name>
<keyword evidence="11" id="KW-0325">Glycoprotein</keyword>
<sequence length="389" mass="45555">MSSSYKLLSTNTVSQKRIALLTTLLCILILTFFVFNIPAFRSHDLSEYETIKKNCSGKQIVLFWTKFFETDDFYVGLGIKPFKKCKIFSCCSTNNRNFLDISDAIIFHIRDLDLNDMPPRRSVHQRWIFFLQESPLHTPNILYDLNNVFNWTMTFRIDSDIFSPYPVIETTPGSVLELQIWNTTFNSNKLKNNVRRKKKMVAWFVSNCITTSGREKYVSELKKYVDVDVYGACGTLTCSNHIECYKMLEREYKFYLAFENSICKDYVTEKFYNALLFNVVPVVYGGANYHLFAPKNSFVDVRDFASVHDLAEYLTFLDRNDSAYMRYFDWRKTPPGLSLLPRTNQGWCELCSMLNNNSLPSRSYSNIHSWWFEKGQCEKDRTSIKKLAI</sequence>
<feature type="transmembrane region" description="Helical" evidence="12">
    <location>
        <begin position="20"/>
        <end position="40"/>
    </location>
</feature>
<keyword evidence="10 12" id="KW-0472">Membrane</keyword>
<organism evidence="15 16">
    <name type="scientific">Daphnia galeata</name>
    <dbReference type="NCBI Taxonomy" id="27404"/>
    <lineage>
        <taxon>Eukaryota</taxon>
        <taxon>Metazoa</taxon>
        <taxon>Ecdysozoa</taxon>
        <taxon>Arthropoda</taxon>
        <taxon>Crustacea</taxon>
        <taxon>Branchiopoda</taxon>
        <taxon>Diplostraca</taxon>
        <taxon>Cladocera</taxon>
        <taxon>Anomopoda</taxon>
        <taxon>Daphniidae</taxon>
        <taxon>Daphnia</taxon>
    </lineage>
</organism>
<evidence type="ECO:0000256" key="9">
    <source>
        <dbReference type="ARBA" id="ARBA00023034"/>
    </source>
</evidence>
<comment type="caution">
    <text evidence="15">The sequence shown here is derived from an EMBL/GenBank/DDBJ whole genome shotgun (WGS) entry which is preliminary data.</text>
</comment>
<keyword evidence="7" id="KW-0735">Signal-anchor</keyword>
<dbReference type="Proteomes" id="UP000789390">
    <property type="component" value="Unassembled WGS sequence"/>
</dbReference>
<keyword evidence="8 12" id="KW-1133">Transmembrane helix</keyword>
<evidence type="ECO:0000256" key="3">
    <source>
        <dbReference type="ARBA" id="ARBA00008919"/>
    </source>
</evidence>
<evidence type="ECO:0000256" key="6">
    <source>
        <dbReference type="ARBA" id="ARBA00022692"/>
    </source>
</evidence>
<dbReference type="EMBL" id="CAKKLH010000035">
    <property type="protein sequence ID" value="CAH0100286.1"/>
    <property type="molecule type" value="Genomic_DNA"/>
</dbReference>
<comment type="subcellular location">
    <subcellularLocation>
        <location evidence="1 12">Golgi apparatus</location>
        <location evidence="1 12">Golgi stack membrane</location>
        <topology evidence="1 12">Single-pass type II membrane protein</topology>
    </subcellularLocation>
</comment>
<dbReference type="GO" id="GO:0032580">
    <property type="term" value="C:Golgi cisterna membrane"/>
    <property type="evidence" value="ECO:0007669"/>
    <property type="project" value="UniProtKB-SubCell"/>
</dbReference>
<feature type="domain" description="Fucosyltransferase C-terminal" evidence="13">
    <location>
        <begin position="195"/>
        <end position="370"/>
    </location>
</feature>
<comment type="similarity">
    <text evidence="3 12">Belongs to the glycosyltransferase 10 family.</text>
</comment>
<keyword evidence="4 12" id="KW-0328">Glycosyltransferase</keyword>